<dbReference type="HOGENOM" id="CLU_046066_2_0_5"/>
<keyword evidence="4" id="KW-1185">Reference proteome</keyword>
<keyword evidence="3" id="KW-0614">Plasmid</keyword>
<dbReference type="InterPro" id="IPR052897">
    <property type="entry name" value="Sec-Metab_Biosynth_Hydrolase"/>
</dbReference>
<keyword evidence="3" id="KW-0378">Hydrolase</keyword>
<geneLocation type="plasmid" evidence="3 4">
    <name>pRgalR602c</name>
</geneLocation>
<name>A0A0B4XBG6_9HYPH</name>
<keyword evidence="1" id="KW-0732">Signal</keyword>
<evidence type="ECO:0000313" key="4">
    <source>
        <dbReference type="Proteomes" id="UP000031368"/>
    </source>
</evidence>
<organism evidence="3 4">
    <name type="scientific">Rhizobium gallicum bv. gallicum R602sp</name>
    <dbReference type="NCBI Taxonomy" id="1041138"/>
    <lineage>
        <taxon>Bacteria</taxon>
        <taxon>Pseudomonadati</taxon>
        <taxon>Pseudomonadota</taxon>
        <taxon>Alphaproteobacteria</taxon>
        <taxon>Hyphomicrobiales</taxon>
        <taxon>Rhizobiaceae</taxon>
        <taxon>Rhizobium/Agrobacterium group</taxon>
        <taxon>Rhizobium</taxon>
    </lineage>
</organism>
<feature type="domain" description="AB hydrolase-1" evidence="2">
    <location>
        <begin position="30"/>
        <end position="242"/>
    </location>
</feature>
<dbReference type="RefSeq" id="WP_040114543.1">
    <property type="nucleotide sequence ID" value="NZ_CP006880.1"/>
</dbReference>
<dbReference type="Pfam" id="PF12697">
    <property type="entry name" value="Abhydrolase_6"/>
    <property type="match status" value="1"/>
</dbReference>
<sequence length="255" mass="27060">MNRHYISTLALAFATSVIAFAAQAADVKNIVIVHGALADGSGWRKASDILVERGFNVTIVQEPITSLADDIAATNRVLDLQDGPTLLVGHSYGGMVITEAGHSPIVAGLVYVAAFQPDRGESLLSLASSKPAGGMNIRETKDGKYVYLDPAAFANDFAADLPKDDAAFLARSQVYASKEAFSAKVGDPAWKIKQSWSIVASEDRSINPELEREMAKRAGSVVTEIKASHAVFASQAEKVADVIETAARQVGAKSR</sequence>
<dbReference type="AlphaFoldDB" id="A0A0B4XBG6"/>
<evidence type="ECO:0000313" key="3">
    <source>
        <dbReference type="EMBL" id="AJD44105.1"/>
    </source>
</evidence>
<dbReference type="InterPro" id="IPR000073">
    <property type="entry name" value="AB_hydrolase_1"/>
</dbReference>
<dbReference type="EMBL" id="CP006880">
    <property type="protein sequence ID" value="AJD44105.1"/>
    <property type="molecule type" value="Genomic_DNA"/>
</dbReference>
<dbReference type="PANTHER" id="PTHR37017:SF11">
    <property type="entry name" value="ESTERASE_LIPASE_THIOESTERASE DOMAIN-CONTAINING PROTEIN"/>
    <property type="match status" value="1"/>
</dbReference>
<dbReference type="PANTHER" id="PTHR37017">
    <property type="entry name" value="AB HYDROLASE-1 DOMAIN-CONTAINING PROTEIN-RELATED"/>
    <property type="match status" value="1"/>
</dbReference>
<proteinExistence type="predicted"/>
<dbReference type="InterPro" id="IPR029058">
    <property type="entry name" value="AB_hydrolase_fold"/>
</dbReference>
<reference evidence="3 4" key="1">
    <citation type="submission" date="2013-11" db="EMBL/GenBank/DDBJ databases">
        <title>Complete genome sequence of Rhizobium gallicum bv. gallicum R602.</title>
        <authorList>
            <person name="Bustos P."/>
            <person name="Santamaria R.I."/>
            <person name="Lozano L."/>
            <person name="Acosta J.L."/>
            <person name="Ormeno-Orrillo E."/>
            <person name="Rogel M.A."/>
            <person name="Romero D."/>
            <person name="Cevallos M.A."/>
            <person name="Martinez-Romero E."/>
            <person name="Gonzalez V."/>
        </authorList>
    </citation>
    <scope>NUCLEOTIDE SEQUENCE [LARGE SCALE GENOMIC DNA]</scope>
    <source>
        <strain evidence="3 4">R602</strain>
        <plasmid evidence="3 4">pRgalR602c</plasmid>
    </source>
</reference>
<protein>
    <submittedName>
        <fullName evidence="3">Alpha/beta hydrolase family protein</fullName>
    </submittedName>
</protein>
<feature type="signal peptide" evidence="1">
    <location>
        <begin position="1"/>
        <end position="21"/>
    </location>
</feature>
<gene>
    <name evidence="3" type="ORF">RGR602_PC00058</name>
</gene>
<dbReference type="SUPFAM" id="SSF53474">
    <property type="entry name" value="alpha/beta-Hydrolases"/>
    <property type="match status" value="1"/>
</dbReference>
<dbReference type="GO" id="GO:0016787">
    <property type="term" value="F:hydrolase activity"/>
    <property type="evidence" value="ECO:0007669"/>
    <property type="project" value="UniProtKB-KW"/>
</dbReference>
<evidence type="ECO:0000256" key="1">
    <source>
        <dbReference type="SAM" id="SignalP"/>
    </source>
</evidence>
<dbReference type="Gene3D" id="3.40.50.1820">
    <property type="entry name" value="alpha/beta hydrolase"/>
    <property type="match status" value="1"/>
</dbReference>
<evidence type="ECO:0000259" key="2">
    <source>
        <dbReference type="Pfam" id="PF12697"/>
    </source>
</evidence>
<accession>A0A0B4XBG6</accession>
<dbReference type="Proteomes" id="UP000031368">
    <property type="component" value="Plasmid pRgalR602c"/>
</dbReference>
<dbReference type="KEGG" id="rga:RGR602_PC00058"/>
<feature type="chain" id="PRO_5002098599" evidence="1">
    <location>
        <begin position="22"/>
        <end position="255"/>
    </location>
</feature>